<accession>A0ABP1NI78</accession>
<sequence>MSESDSRVLTGASRAAKVFRCFKKESRYPFTNGWSRVKFIFFFTRLLPLDSPVRQQISVICNSIHNVTSLWTFMRIYLRTRRRFKRGKKRWMHMLCKNIRKFYIVSLALSITKRLVRINIRSLVNESSDIDHGYLTCIGTRLRRAFPKDTYNYTSNRETIYLILRDVHILYTDYVRYIVFTHAETRTCRARVHVINS</sequence>
<keyword evidence="2" id="KW-1185">Reference proteome</keyword>
<evidence type="ECO:0000313" key="2">
    <source>
        <dbReference type="Proteomes" id="UP001642520"/>
    </source>
</evidence>
<name>A0ABP1NI78_XYLVO</name>
<gene>
    <name evidence="1" type="ORF">XYLVIOL_LOCUS3921</name>
</gene>
<protein>
    <submittedName>
        <fullName evidence="1">Uncharacterized protein</fullName>
    </submittedName>
</protein>
<dbReference type="Proteomes" id="UP001642520">
    <property type="component" value="Unassembled WGS sequence"/>
</dbReference>
<proteinExistence type="predicted"/>
<comment type="caution">
    <text evidence="1">The sequence shown here is derived from an EMBL/GenBank/DDBJ whole genome shotgun (WGS) entry which is preliminary data.</text>
</comment>
<evidence type="ECO:0000313" key="1">
    <source>
        <dbReference type="EMBL" id="CAL7939502.1"/>
    </source>
</evidence>
<reference evidence="1 2" key="1">
    <citation type="submission" date="2024-08" db="EMBL/GenBank/DDBJ databases">
        <authorList>
            <person name="Will J Nash"/>
            <person name="Angela Man"/>
            <person name="Seanna McTaggart"/>
            <person name="Kendall Baker"/>
            <person name="Tom Barker"/>
            <person name="Leah Catchpole"/>
            <person name="Alex Durrant"/>
            <person name="Karim Gharbi"/>
            <person name="Naomi Irish"/>
            <person name="Gemy Kaithakottil"/>
            <person name="Debby Ku"/>
            <person name="Aaliyah Providence"/>
            <person name="Felix Shaw"/>
            <person name="David Swarbreck"/>
            <person name="Chris Watkins"/>
            <person name="Ann M. McCartney"/>
            <person name="Giulio Formenti"/>
            <person name="Alice Mouton"/>
            <person name="Noel Vella"/>
            <person name="Bjorn M von Reumont"/>
            <person name="Adriana Vella"/>
            <person name="Wilfried Haerty"/>
        </authorList>
    </citation>
    <scope>NUCLEOTIDE SEQUENCE [LARGE SCALE GENOMIC DNA]</scope>
</reference>
<organism evidence="1 2">
    <name type="scientific">Xylocopa violacea</name>
    <name type="common">Violet carpenter bee</name>
    <name type="synonym">Apis violacea</name>
    <dbReference type="NCBI Taxonomy" id="135666"/>
    <lineage>
        <taxon>Eukaryota</taxon>
        <taxon>Metazoa</taxon>
        <taxon>Ecdysozoa</taxon>
        <taxon>Arthropoda</taxon>
        <taxon>Hexapoda</taxon>
        <taxon>Insecta</taxon>
        <taxon>Pterygota</taxon>
        <taxon>Neoptera</taxon>
        <taxon>Endopterygota</taxon>
        <taxon>Hymenoptera</taxon>
        <taxon>Apocrita</taxon>
        <taxon>Aculeata</taxon>
        <taxon>Apoidea</taxon>
        <taxon>Anthophila</taxon>
        <taxon>Apidae</taxon>
        <taxon>Xylocopa</taxon>
        <taxon>Xylocopa</taxon>
    </lineage>
</organism>
<dbReference type="EMBL" id="CAXAJV020001290">
    <property type="protein sequence ID" value="CAL7939502.1"/>
    <property type="molecule type" value="Genomic_DNA"/>
</dbReference>